<reference evidence="2 3" key="1">
    <citation type="submission" date="2016-10" db="EMBL/GenBank/DDBJ databases">
        <authorList>
            <person name="Varghese N."/>
            <person name="Submissions S."/>
        </authorList>
    </citation>
    <scope>NUCLEOTIDE SEQUENCE [LARGE SCALE GENOMIC DNA]</scope>
    <source>
        <strain evidence="2 3">DSM 16525</strain>
    </source>
</reference>
<protein>
    <recommendedName>
        <fullName evidence="5">DUF3293 domain-containing protein</fullName>
    </recommendedName>
</protein>
<dbReference type="InterPro" id="IPR021710">
    <property type="entry name" value="DUF3293"/>
</dbReference>
<evidence type="ECO:0000313" key="2">
    <source>
        <dbReference type="EMBL" id="SET97248.1"/>
    </source>
</evidence>
<evidence type="ECO:0000313" key="4">
    <source>
        <dbReference type="Proteomes" id="UP000321514"/>
    </source>
</evidence>
<organism evidence="1 4">
    <name type="scientific">Myxococcus fulvus</name>
    <dbReference type="NCBI Taxonomy" id="33"/>
    <lineage>
        <taxon>Bacteria</taxon>
        <taxon>Pseudomonadati</taxon>
        <taxon>Myxococcota</taxon>
        <taxon>Myxococcia</taxon>
        <taxon>Myxococcales</taxon>
        <taxon>Cystobacterineae</taxon>
        <taxon>Myxococcaceae</taxon>
        <taxon>Myxococcus</taxon>
    </lineage>
</organism>
<dbReference type="RefSeq" id="WP_074953262.1">
    <property type="nucleotide sequence ID" value="NZ_BJXR01000023.1"/>
</dbReference>
<dbReference type="Proteomes" id="UP000321514">
    <property type="component" value="Unassembled WGS sequence"/>
</dbReference>
<evidence type="ECO:0000313" key="3">
    <source>
        <dbReference type="Proteomes" id="UP000183760"/>
    </source>
</evidence>
<dbReference type="STRING" id="1334629.MFUL124B02_37170"/>
<keyword evidence="3" id="KW-1185">Reference proteome</keyword>
<sequence>MRQLDQERLLGAYRATRYVIRPHASTGGVEQVLRVGRLHPALDAELTARGHREWAFLTAWNPGSRPRGKDENQRAQERLISQLVAGGFVIAPAIGEAEDGSWSEQSLFVPGISRAEAERFGRAHGQVAVLVGRTGGPAELLLCGHEAPPPVA</sequence>
<evidence type="ECO:0008006" key="5">
    <source>
        <dbReference type="Google" id="ProtNLM"/>
    </source>
</evidence>
<name>A0A511SZB7_MYXFU</name>
<dbReference type="EMBL" id="BJXR01000023">
    <property type="protein sequence ID" value="GEN07236.1"/>
    <property type="molecule type" value="Genomic_DNA"/>
</dbReference>
<accession>A0A511SZB7</accession>
<proteinExistence type="predicted"/>
<comment type="caution">
    <text evidence="1">The sequence shown here is derived from an EMBL/GenBank/DDBJ whole genome shotgun (WGS) entry which is preliminary data.</text>
</comment>
<gene>
    <name evidence="1" type="ORF">MFU01_22730</name>
    <name evidence="2" type="ORF">SAMN05443572_104139</name>
</gene>
<evidence type="ECO:0000313" key="1">
    <source>
        <dbReference type="EMBL" id="GEN07236.1"/>
    </source>
</evidence>
<reference evidence="1 4" key="2">
    <citation type="submission" date="2019-07" db="EMBL/GenBank/DDBJ databases">
        <title>Whole genome shotgun sequence of Myxococcus fulvus NBRC 100333.</title>
        <authorList>
            <person name="Hosoyama A."/>
            <person name="Uohara A."/>
            <person name="Ohji S."/>
            <person name="Ichikawa N."/>
        </authorList>
    </citation>
    <scope>NUCLEOTIDE SEQUENCE [LARGE SCALE GENOMIC DNA]</scope>
    <source>
        <strain evidence="1 4">NBRC 100333</strain>
    </source>
</reference>
<dbReference type="Pfam" id="PF11697">
    <property type="entry name" value="DUF3293"/>
    <property type="match status" value="1"/>
</dbReference>
<dbReference type="OrthoDB" id="5509642at2"/>
<dbReference type="EMBL" id="FOIB01000004">
    <property type="protein sequence ID" value="SET97248.1"/>
    <property type="molecule type" value="Genomic_DNA"/>
</dbReference>
<dbReference type="Proteomes" id="UP000183760">
    <property type="component" value="Unassembled WGS sequence"/>
</dbReference>
<dbReference type="AlphaFoldDB" id="A0A511SZB7"/>